<evidence type="ECO:0000256" key="1">
    <source>
        <dbReference type="SAM" id="MobiDB-lite"/>
    </source>
</evidence>
<feature type="compositionally biased region" description="Polar residues" evidence="1">
    <location>
        <begin position="472"/>
        <end position="494"/>
    </location>
</feature>
<reference evidence="2" key="1">
    <citation type="journal article" date="2023" name="Mol. Phylogenet. Evol.">
        <title>Genome-scale phylogeny and comparative genomics of the fungal order Sordariales.</title>
        <authorList>
            <person name="Hensen N."/>
            <person name="Bonometti L."/>
            <person name="Westerberg I."/>
            <person name="Brannstrom I.O."/>
            <person name="Guillou S."/>
            <person name="Cros-Aarteil S."/>
            <person name="Calhoun S."/>
            <person name="Haridas S."/>
            <person name="Kuo A."/>
            <person name="Mondo S."/>
            <person name="Pangilinan J."/>
            <person name="Riley R."/>
            <person name="LaButti K."/>
            <person name="Andreopoulos B."/>
            <person name="Lipzen A."/>
            <person name="Chen C."/>
            <person name="Yan M."/>
            <person name="Daum C."/>
            <person name="Ng V."/>
            <person name="Clum A."/>
            <person name="Steindorff A."/>
            <person name="Ohm R.A."/>
            <person name="Martin F."/>
            <person name="Silar P."/>
            <person name="Natvig D.O."/>
            <person name="Lalanne C."/>
            <person name="Gautier V."/>
            <person name="Ament-Velasquez S.L."/>
            <person name="Kruys A."/>
            <person name="Hutchinson M.I."/>
            <person name="Powell A.J."/>
            <person name="Barry K."/>
            <person name="Miller A.N."/>
            <person name="Grigoriev I.V."/>
            <person name="Debuchy R."/>
            <person name="Gladieux P."/>
            <person name="Hiltunen Thoren M."/>
            <person name="Johannesson H."/>
        </authorList>
    </citation>
    <scope>NUCLEOTIDE SEQUENCE</scope>
    <source>
        <strain evidence="2">CBS 141.50</strain>
    </source>
</reference>
<protein>
    <submittedName>
        <fullName evidence="2">Uncharacterized protein</fullName>
    </submittedName>
</protein>
<feature type="compositionally biased region" description="Low complexity" evidence="1">
    <location>
        <begin position="311"/>
        <end position="327"/>
    </location>
</feature>
<evidence type="ECO:0000313" key="2">
    <source>
        <dbReference type="EMBL" id="KAK4142410.1"/>
    </source>
</evidence>
<organism evidence="2 3">
    <name type="scientific">Dichotomopilus funicola</name>
    <dbReference type="NCBI Taxonomy" id="1934379"/>
    <lineage>
        <taxon>Eukaryota</taxon>
        <taxon>Fungi</taxon>
        <taxon>Dikarya</taxon>
        <taxon>Ascomycota</taxon>
        <taxon>Pezizomycotina</taxon>
        <taxon>Sordariomycetes</taxon>
        <taxon>Sordariomycetidae</taxon>
        <taxon>Sordariales</taxon>
        <taxon>Chaetomiaceae</taxon>
        <taxon>Dichotomopilus</taxon>
    </lineage>
</organism>
<gene>
    <name evidence="2" type="ORF">C8A04DRAFT_30039</name>
</gene>
<comment type="caution">
    <text evidence="2">The sequence shown here is derived from an EMBL/GenBank/DDBJ whole genome shotgun (WGS) entry which is preliminary data.</text>
</comment>
<proteinExistence type="predicted"/>
<name>A0AAN6V1L9_9PEZI</name>
<feature type="region of interest" description="Disordered" evidence="1">
    <location>
        <begin position="50"/>
        <end position="91"/>
    </location>
</feature>
<keyword evidence="3" id="KW-1185">Reference proteome</keyword>
<dbReference type="EMBL" id="MU853598">
    <property type="protein sequence ID" value="KAK4142410.1"/>
    <property type="molecule type" value="Genomic_DNA"/>
</dbReference>
<dbReference type="RefSeq" id="XP_062635781.1">
    <property type="nucleotide sequence ID" value="XM_062781232.1"/>
</dbReference>
<feature type="region of interest" description="Disordered" evidence="1">
    <location>
        <begin position="103"/>
        <end position="126"/>
    </location>
</feature>
<sequence length="539" mass="58743">MDSFSTWFTSFTSCCGPRDKKPRFSIDRNIVVLRDQPAVISPPTAEPLWMNGTIYETPPQRAPEPELPRLRRPRSRDSSIRRNLFPSSATSVRRLQISGPTDFRHLQSDSFQFPPEPSRPRPRSFRPIELSIYQPNNRLSDIMPHIDCNVTPPPRAHTANSSKWDASSGTTLHNERSYSTMSFHIPRKHTRQSSGISDASMSPPKIPPKSRARASTAPNTERIVARIASAMIEKDQLQARINFVVERQSMYFGNRPSTAYDMRNLEPMPSIPALPAAGPSFAERLSVDDRPRTAPSHMSSMEKTLEFAAAAAQAMPPVPQQQQQPQQDTSRSNTLFTGSPASNTSDLERPLAPPLPLVLRPPLRKKKSFSRVSNWLFTPGEEDSTADNDSASPTMIFGTSTGGITSITTSPRPIKASDGFYQCVAPPEGLPRTSMETSSSVYTWETGGDDEDGQSASGSGIGSGSETEARTVPTTNTAWSPEQTPKQGTSSRHTSPPIGYTRTDFDKETGVGSEGNGVGGGLGVVMGSAPRPVSVGVAF</sequence>
<feature type="compositionally biased region" description="Polar residues" evidence="1">
    <location>
        <begin position="434"/>
        <end position="443"/>
    </location>
</feature>
<dbReference type="AlphaFoldDB" id="A0AAN6V1L9"/>
<feature type="region of interest" description="Disordered" evidence="1">
    <location>
        <begin position="149"/>
        <end position="218"/>
    </location>
</feature>
<feature type="compositionally biased region" description="Basic and acidic residues" evidence="1">
    <location>
        <begin position="63"/>
        <end position="80"/>
    </location>
</feature>
<feature type="compositionally biased region" description="Polar residues" evidence="1">
    <location>
        <begin position="328"/>
        <end position="345"/>
    </location>
</feature>
<feature type="region of interest" description="Disordered" evidence="1">
    <location>
        <begin position="427"/>
        <end position="539"/>
    </location>
</feature>
<evidence type="ECO:0000313" key="3">
    <source>
        <dbReference type="Proteomes" id="UP001302676"/>
    </source>
</evidence>
<accession>A0AAN6V1L9</accession>
<dbReference type="Proteomes" id="UP001302676">
    <property type="component" value="Unassembled WGS sequence"/>
</dbReference>
<feature type="compositionally biased region" description="Gly residues" evidence="1">
    <location>
        <begin position="512"/>
        <end position="524"/>
    </location>
</feature>
<feature type="compositionally biased region" description="Polar residues" evidence="1">
    <location>
        <begin position="158"/>
        <end position="182"/>
    </location>
</feature>
<dbReference type="GeneID" id="87817845"/>
<reference evidence="2" key="2">
    <citation type="submission" date="2023-05" db="EMBL/GenBank/DDBJ databases">
        <authorList>
            <consortium name="Lawrence Berkeley National Laboratory"/>
            <person name="Steindorff A."/>
            <person name="Hensen N."/>
            <person name="Bonometti L."/>
            <person name="Westerberg I."/>
            <person name="Brannstrom I.O."/>
            <person name="Guillou S."/>
            <person name="Cros-Aarteil S."/>
            <person name="Calhoun S."/>
            <person name="Haridas S."/>
            <person name="Kuo A."/>
            <person name="Mondo S."/>
            <person name="Pangilinan J."/>
            <person name="Riley R."/>
            <person name="Labutti K."/>
            <person name="Andreopoulos B."/>
            <person name="Lipzen A."/>
            <person name="Chen C."/>
            <person name="Yanf M."/>
            <person name="Daum C."/>
            <person name="Ng V."/>
            <person name="Clum A."/>
            <person name="Ohm R."/>
            <person name="Martin F."/>
            <person name="Silar P."/>
            <person name="Natvig D."/>
            <person name="Lalanne C."/>
            <person name="Gautier V."/>
            <person name="Ament-Velasquez S.L."/>
            <person name="Kruys A."/>
            <person name="Hutchinson M.I."/>
            <person name="Powell A.J."/>
            <person name="Barry K."/>
            <person name="Miller A.N."/>
            <person name="Grigoriev I.V."/>
            <person name="Debuchy R."/>
            <person name="Gladieux P."/>
            <person name="Thoren M.H."/>
            <person name="Johannesson H."/>
        </authorList>
    </citation>
    <scope>NUCLEOTIDE SEQUENCE</scope>
    <source>
        <strain evidence="2">CBS 141.50</strain>
    </source>
</reference>
<feature type="region of interest" description="Disordered" evidence="1">
    <location>
        <begin position="311"/>
        <end position="359"/>
    </location>
</feature>